<evidence type="ECO:0000313" key="3">
    <source>
        <dbReference type="EMBL" id="MBV4535486.1"/>
    </source>
</evidence>
<feature type="compositionally biased region" description="Low complexity" evidence="1">
    <location>
        <begin position="25"/>
        <end position="42"/>
    </location>
</feature>
<gene>
    <name evidence="3" type="ORF">HU737_005785</name>
    <name evidence="2" type="ORF">HU737_21440</name>
</gene>
<reference evidence="2" key="2">
    <citation type="submission" date="2020-07" db="EMBL/GenBank/DDBJ databases">
        <authorList>
            <person name="Lood C."/>
            <person name="Girard L."/>
        </authorList>
    </citation>
    <scope>NUCLEOTIDE SEQUENCE</scope>
    <source>
        <strain evidence="2">SWRI10</strain>
    </source>
</reference>
<feature type="compositionally biased region" description="Polar residues" evidence="1">
    <location>
        <begin position="368"/>
        <end position="382"/>
    </location>
</feature>
<sequence length="523" mass="55489">MNAITAAQRFTPVYTPPVRALAPISTSSQSSTAAATPSTSVSLGQSQTTPVQTYSPNGLASTGQVRYIWEKDSGNKLGTAMTIAVQASSNGGRFAGIGAALLDQLAANGGRNISQSVLTFSGTEQPDATGLRLQQDSLRENATNKVTFNLTTASGATVTLSLASGEQGLAVSAEVQGGQLSADELKGLAGLADGFQSALNGLTQVPPRVQIGDLVKVDPALFTSLQLNASLDVAGETQTFDLRLDEQSRSLALQGPSGRVQLDLDASSTRLGSTAQRQAAIDNYLNQFDAAQKRGKGDENLMRQFKDAFTQLNAADNGKKAVNDRISLIDTGSRALLSGLADFSASISQTPGQSNPLHPEESDRFSYRASQSTSLKGSGLNRSVQQDQQAELKAAYHKGLNPLVDIQLGMDRESQNYSYHEINDQSSSSTRLAYDKGRLVEASATQHASQSERVRTYVKGELTEDVTTPASASQSRNLLGVLDDVMRRERNAREQTGASILDDALQSLRSRWQLQSTPSAIAA</sequence>
<proteinExistence type="predicted"/>
<dbReference type="EMBL" id="JABWRE010000021">
    <property type="protein sequence ID" value="MBC3443265.1"/>
    <property type="molecule type" value="Genomic_DNA"/>
</dbReference>
<dbReference type="Proteomes" id="UP000599879">
    <property type="component" value="Unassembled WGS sequence"/>
</dbReference>
<accession>A0A923G351</accession>
<feature type="region of interest" description="Disordered" evidence="1">
    <location>
        <begin position="347"/>
        <end position="382"/>
    </location>
</feature>
<organism evidence="2">
    <name type="scientific">Pseudomonas urmiensis</name>
    <dbReference type="NCBI Taxonomy" id="2745493"/>
    <lineage>
        <taxon>Bacteria</taxon>
        <taxon>Pseudomonadati</taxon>
        <taxon>Pseudomonadota</taxon>
        <taxon>Gammaproteobacteria</taxon>
        <taxon>Pseudomonadales</taxon>
        <taxon>Pseudomonadaceae</taxon>
        <taxon>Pseudomonas</taxon>
    </lineage>
</organism>
<reference evidence="2" key="1">
    <citation type="journal article" date="2020" name="Microorganisms">
        <title>Reliable Identification of Environmental Pseudomonas Isolates Using the rpoD Gene.</title>
        <authorList>
            <consortium name="The Broad Institute Genome Sequencing Platform"/>
            <person name="Girard L."/>
            <person name="Lood C."/>
            <person name="Rokni-Zadeh H."/>
            <person name="van Noort V."/>
            <person name="Lavigne R."/>
            <person name="De Mot R."/>
        </authorList>
    </citation>
    <scope>NUCLEOTIDE SEQUENCE</scope>
    <source>
        <strain evidence="2">SWRI10</strain>
    </source>
</reference>
<reference evidence="3" key="3">
    <citation type="submission" date="2021-06" db="EMBL/GenBank/DDBJ databases">
        <title>Updating the genus Pseudomonas: Description of 43 new species and partition of the Pseudomonas putida group.</title>
        <authorList>
            <person name="Girard L."/>
            <person name="Lood C."/>
            <person name="Vandamme P."/>
            <person name="Rokni-Zadeh H."/>
            <person name="Van Noort V."/>
            <person name="Hofte M."/>
            <person name="Lavigne R."/>
            <person name="De Mot R."/>
        </authorList>
    </citation>
    <scope>NUCLEOTIDE SEQUENCE</scope>
    <source>
        <strain evidence="3">SWRI10</strain>
    </source>
</reference>
<feature type="region of interest" description="Disordered" evidence="1">
    <location>
        <begin position="25"/>
        <end position="56"/>
    </location>
</feature>
<name>A0A923G351_9PSED</name>
<dbReference type="AlphaFoldDB" id="A0A923G351"/>
<dbReference type="EMBL" id="JABWRE020000001">
    <property type="protein sequence ID" value="MBV4535486.1"/>
    <property type="molecule type" value="Genomic_DNA"/>
</dbReference>
<evidence type="ECO:0000256" key="1">
    <source>
        <dbReference type="SAM" id="MobiDB-lite"/>
    </source>
</evidence>
<evidence type="ECO:0000313" key="2">
    <source>
        <dbReference type="EMBL" id="MBC3443265.1"/>
    </source>
</evidence>
<evidence type="ECO:0008006" key="4">
    <source>
        <dbReference type="Google" id="ProtNLM"/>
    </source>
</evidence>
<protein>
    <recommendedName>
        <fullName evidence="4">Lactate dehydrogenase</fullName>
    </recommendedName>
</protein>
<dbReference type="RefSeq" id="WP_186556774.1">
    <property type="nucleotide sequence ID" value="NZ_JABWRE020000001.1"/>
</dbReference>
<feature type="compositionally biased region" description="Polar residues" evidence="1">
    <location>
        <begin position="347"/>
        <end position="356"/>
    </location>
</feature>
<feature type="compositionally biased region" description="Polar residues" evidence="1">
    <location>
        <begin position="43"/>
        <end position="56"/>
    </location>
</feature>
<comment type="caution">
    <text evidence="2">The sequence shown here is derived from an EMBL/GenBank/DDBJ whole genome shotgun (WGS) entry which is preliminary data.</text>
</comment>